<dbReference type="Proteomes" id="UP001162834">
    <property type="component" value="Chromosome"/>
</dbReference>
<dbReference type="AlphaFoldDB" id="A0A9E7C0K3"/>
<proteinExistence type="predicted"/>
<protein>
    <submittedName>
        <fullName evidence="1">Uncharacterized protein</fullName>
    </submittedName>
</protein>
<dbReference type="KEGG" id="sbae:DSM104329_02017"/>
<evidence type="ECO:0000313" key="2">
    <source>
        <dbReference type="Proteomes" id="UP001162834"/>
    </source>
</evidence>
<keyword evidence="2" id="KW-1185">Reference proteome</keyword>
<dbReference type="EMBL" id="CP087164">
    <property type="protein sequence ID" value="UGS35622.1"/>
    <property type="molecule type" value="Genomic_DNA"/>
</dbReference>
<evidence type="ECO:0000313" key="1">
    <source>
        <dbReference type="EMBL" id="UGS35622.1"/>
    </source>
</evidence>
<reference evidence="1" key="1">
    <citation type="journal article" date="2022" name="Int. J. Syst. Evol. Microbiol.">
        <title>Pseudomonas aegrilactucae sp. nov. and Pseudomonas morbosilactucae sp. nov., pathogens causing bacterial rot of lettuce in Japan.</title>
        <authorList>
            <person name="Sawada H."/>
            <person name="Fujikawa T."/>
            <person name="Satou M."/>
        </authorList>
    </citation>
    <scope>NUCLEOTIDE SEQUENCE</scope>
    <source>
        <strain evidence="1">0166_1</strain>
    </source>
</reference>
<accession>A0A9E7C0K3</accession>
<organism evidence="1 2">
    <name type="scientific">Capillimicrobium parvum</name>
    <dbReference type="NCBI Taxonomy" id="2884022"/>
    <lineage>
        <taxon>Bacteria</taxon>
        <taxon>Bacillati</taxon>
        <taxon>Actinomycetota</taxon>
        <taxon>Thermoleophilia</taxon>
        <taxon>Solirubrobacterales</taxon>
        <taxon>Capillimicrobiaceae</taxon>
        <taxon>Capillimicrobium</taxon>
    </lineage>
</organism>
<gene>
    <name evidence="1" type="ORF">DSM104329_02017</name>
</gene>
<sequence length="104" mass="12227">MVSSQGRSRQQRRADREAVRAYHEAQLELLLERVREGFARYDEGAIDAFGLDDLIHRYKRATQKLWSACVGGGSQVESMARMLEWQRVEGEETDWWELVARRDR</sequence>
<dbReference type="RefSeq" id="WP_259315304.1">
    <property type="nucleotide sequence ID" value="NZ_CP087164.1"/>
</dbReference>
<name>A0A9E7C0K3_9ACTN</name>